<dbReference type="Proteomes" id="UP000028933">
    <property type="component" value="Chromosome"/>
</dbReference>
<reference evidence="1" key="1">
    <citation type="journal article" date="2013" name="Lancet">
        <title>First case of E anophelis outbreak in an intensive-care unit.</title>
        <authorList>
            <person name="Teo J."/>
            <person name="Tan S.Y."/>
            <person name="Tay M."/>
            <person name="Ding Y."/>
            <person name="Kjelleberg S."/>
            <person name="Givskov M."/>
            <person name="Lin R.T."/>
            <person name="Yang L."/>
        </authorList>
    </citation>
    <scope>NUCLEOTIDE SEQUENCE [LARGE SCALE GENOMIC DNA]</scope>
    <source>
        <strain evidence="1">NUHP1</strain>
    </source>
</reference>
<sequence length="38" mass="4469">MIQYIPILLKQQNYSFSFTIPNQIVTKNSGNYHSRNPI</sequence>
<evidence type="ECO:0000313" key="1">
    <source>
        <dbReference type="EMBL" id="AIL47538.1"/>
    </source>
</evidence>
<proteinExistence type="predicted"/>
<organism evidence="1 2">
    <name type="scientific">Elizabethkingia anophelis NUHP1</name>
    <dbReference type="NCBI Taxonomy" id="1338011"/>
    <lineage>
        <taxon>Bacteria</taxon>
        <taxon>Pseudomonadati</taxon>
        <taxon>Bacteroidota</taxon>
        <taxon>Flavobacteriia</taxon>
        <taxon>Flavobacteriales</taxon>
        <taxon>Weeksellaceae</taxon>
        <taxon>Elizabethkingia</taxon>
    </lineage>
</organism>
<name>A0A077EM21_9FLAO</name>
<reference evidence="1" key="2">
    <citation type="journal article" date="2015" name="Genome Biol. Evol.">
        <title>Complete Genome Sequence and Transcriptomic Analysis of the Novel Pathogen Elizabethkingia anophelis in Response to Oxidative Stress.</title>
        <authorList>
            <person name="Li Y."/>
            <person name="Liu Y."/>
            <person name="Chew S.C."/>
            <person name="Tay M."/>
            <person name="Salido M.M."/>
            <person name="Teo J."/>
            <person name="Lauro F.M."/>
            <person name="Givskov M."/>
            <person name="Yang L."/>
        </authorList>
    </citation>
    <scope>NUCLEOTIDE SEQUENCE</scope>
    <source>
        <strain evidence="1">NUHP1</strain>
    </source>
</reference>
<dbReference type="HOGENOM" id="CLU_3327437_0_0_10"/>
<dbReference type="AlphaFoldDB" id="A0A077EM21"/>
<evidence type="ECO:0000313" key="2">
    <source>
        <dbReference type="Proteomes" id="UP000028933"/>
    </source>
</evidence>
<protein>
    <submittedName>
        <fullName evidence="1">Uncharacterized protein</fullName>
    </submittedName>
</protein>
<dbReference type="EMBL" id="CP007547">
    <property type="protein sequence ID" value="AIL47538.1"/>
    <property type="molecule type" value="Genomic_DNA"/>
</dbReference>
<gene>
    <name evidence="1" type="ORF">BD94_3763</name>
</gene>
<accession>A0A077EM21</accession>
<dbReference type="KEGG" id="eao:BD94_3763"/>